<reference evidence="2" key="1">
    <citation type="journal article" date="2023" name="Mol. Biol. Evol.">
        <title>Third-Generation Sequencing Reveals the Adaptive Role of the Epigenome in Three Deep-Sea Polychaetes.</title>
        <authorList>
            <person name="Perez M."/>
            <person name="Aroh O."/>
            <person name="Sun Y."/>
            <person name="Lan Y."/>
            <person name="Juniper S.K."/>
            <person name="Young C.R."/>
            <person name="Angers B."/>
            <person name="Qian P.Y."/>
        </authorList>
    </citation>
    <scope>NUCLEOTIDE SEQUENCE</scope>
    <source>
        <strain evidence="2">P08H-3</strain>
    </source>
</reference>
<dbReference type="Proteomes" id="UP001208570">
    <property type="component" value="Unassembled WGS sequence"/>
</dbReference>
<evidence type="ECO:0000256" key="1">
    <source>
        <dbReference type="SAM" id="MobiDB-lite"/>
    </source>
</evidence>
<dbReference type="EMBL" id="JAODUP010000217">
    <property type="protein sequence ID" value="KAK2156253.1"/>
    <property type="molecule type" value="Genomic_DNA"/>
</dbReference>
<comment type="caution">
    <text evidence="2">The sequence shown here is derived from an EMBL/GenBank/DDBJ whole genome shotgun (WGS) entry which is preliminary data.</text>
</comment>
<organism evidence="2 3">
    <name type="scientific">Paralvinella palmiformis</name>
    <dbReference type="NCBI Taxonomy" id="53620"/>
    <lineage>
        <taxon>Eukaryota</taxon>
        <taxon>Metazoa</taxon>
        <taxon>Spiralia</taxon>
        <taxon>Lophotrochozoa</taxon>
        <taxon>Annelida</taxon>
        <taxon>Polychaeta</taxon>
        <taxon>Sedentaria</taxon>
        <taxon>Canalipalpata</taxon>
        <taxon>Terebellida</taxon>
        <taxon>Terebelliformia</taxon>
        <taxon>Alvinellidae</taxon>
        <taxon>Paralvinella</taxon>
    </lineage>
</organism>
<gene>
    <name evidence="2" type="ORF">LSH36_217g00007</name>
</gene>
<protein>
    <submittedName>
        <fullName evidence="2">Uncharacterized protein</fullName>
    </submittedName>
</protein>
<keyword evidence="3" id="KW-1185">Reference proteome</keyword>
<feature type="region of interest" description="Disordered" evidence="1">
    <location>
        <begin position="55"/>
        <end position="96"/>
    </location>
</feature>
<sequence length="96" mass="10790">MGRLTNWLINQSIDQSIYIFFTWVIEYATSDLPPPGSYDVQRAFSKTQDKICISKPRTESAKRKQGAFQSSSSRFAPPRDVVLAETDPSNPGLYTA</sequence>
<evidence type="ECO:0000313" key="2">
    <source>
        <dbReference type="EMBL" id="KAK2156253.1"/>
    </source>
</evidence>
<name>A0AAD9JPI9_9ANNE</name>
<evidence type="ECO:0000313" key="3">
    <source>
        <dbReference type="Proteomes" id="UP001208570"/>
    </source>
</evidence>
<dbReference type="AlphaFoldDB" id="A0AAD9JPI9"/>
<accession>A0AAD9JPI9</accession>
<proteinExistence type="predicted"/>